<evidence type="ECO:0000313" key="1">
    <source>
        <dbReference type="EMBL" id="MCC2149678.1"/>
    </source>
</evidence>
<reference evidence="1 2" key="1">
    <citation type="submission" date="2021-10" db="EMBL/GenBank/DDBJ databases">
        <title>Anaerobic single-cell dispensing facilitates the cultivation of human gut bacteria.</title>
        <authorList>
            <person name="Afrizal A."/>
        </authorList>
    </citation>
    <scope>NUCLEOTIDE SEQUENCE [LARGE SCALE GENOMIC DNA]</scope>
    <source>
        <strain evidence="1 2">CLA-AA-H246</strain>
    </source>
</reference>
<protein>
    <submittedName>
        <fullName evidence="1">HPr family phosphocarrier protein</fullName>
    </submittedName>
</protein>
<dbReference type="EMBL" id="JAJEQE010000038">
    <property type="protein sequence ID" value="MCC2149678.1"/>
    <property type="molecule type" value="Genomic_DNA"/>
</dbReference>
<dbReference type="Proteomes" id="UP001299235">
    <property type="component" value="Unassembled WGS sequence"/>
</dbReference>
<dbReference type="Gene3D" id="3.30.1340.10">
    <property type="entry name" value="HPr-like"/>
    <property type="match status" value="1"/>
</dbReference>
<dbReference type="SUPFAM" id="SSF55594">
    <property type="entry name" value="HPr-like"/>
    <property type="match status" value="1"/>
</dbReference>
<keyword evidence="2" id="KW-1185">Reference proteome</keyword>
<evidence type="ECO:0000313" key="2">
    <source>
        <dbReference type="Proteomes" id="UP001299235"/>
    </source>
</evidence>
<dbReference type="RefSeq" id="WP_022119883.1">
    <property type="nucleotide sequence ID" value="NZ_JAJEQE010000038.1"/>
</dbReference>
<organism evidence="1 2">
    <name type="scientific">Hominisplanchenecus faecis</name>
    <dbReference type="NCBI Taxonomy" id="2885351"/>
    <lineage>
        <taxon>Bacteria</taxon>
        <taxon>Bacillati</taxon>
        <taxon>Bacillota</taxon>
        <taxon>Clostridia</taxon>
        <taxon>Lachnospirales</taxon>
        <taxon>Lachnospiraceae</taxon>
        <taxon>Hominisplanchenecus</taxon>
    </lineage>
</organism>
<gene>
    <name evidence="1" type="ORF">LKD42_10505</name>
</gene>
<name>A0ABS8EWW3_9FIRM</name>
<comment type="caution">
    <text evidence="1">The sequence shown here is derived from an EMBL/GenBank/DDBJ whole genome shotgun (WGS) entry which is preliminary data.</text>
</comment>
<proteinExistence type="predicted"/>
<sequence>MLEKKIKLTEYEEVKEFVHAAEKCDFDIDVFYNRIIIDAKSMLGVLSLDLSRELTVKYGGKNNAFENVLCKYACA</sequence>
<accession>A0ABS8EWW3</accession>
<dbReference type="InterPro" id="IPR035895">
    <property type="entry name" value="HPr-like_sf"/>
</dbReference>